<keyword evidence="2" id="KW-1185">Reference proteome</keyword>
<evidence type="ECO:0000313" key="2">
    <source>
        <dbReference type="Proteomes" id="UP000887567"/>
    </source>
</evidence>
<dbReference type="Proteomes" id="UP000887567">
    <property type="component" value="Unplaced"/>
</dbReference>
<reference evidence="1" key="1">
    <citation type="submission" date="2022-11" db="UniProtKB">
        <authorList>
            <consortium name="EnsemblMetazoa"/>
        </authorList>
    </citation>
    <scope>IDENTIFICATION</scope>
</reference>
<proteinExistence type="predicted"/>
<dbReference type="RefSeq" id="XP_020904541.1">
    <property type="nucleotide sequence ID" value="XM_021048882.2"/>
</dbReference>
<protein>
    <submittedName>
        <fullName evidence="1">Uncharacterized protein</fullName>
    </submittedName>
</protein>
<dbReference type="EnsemblMetazoa" id="XM_021048882.2">
    <property type="protein sequence ID" value="XP_020904541.1"/>
    <property type="gene ID" value="LOC110242842"/>
</dbReference>
<sequence length="119" mass="13806">MEMLVETAPLSRKRHYSSLVDSCDVYNTKKTCFSWAHSAKENISNYQREHEIKQGIKEHQTEEQMDVTDSIPKTLDCTLKQSEVTNMYASSSYRRSNNTVHCSRCQAGEPGHFNHQKMF</sequence>
<dbReference type="AlphaFoldDB" id="A0A913XHV8"/>
<evidence type="ECO:0000313" key="1">
    <source>
        <dbReference type="EnsemblMetazoa" id="XP_020904541.1"/>
    </source>
</evidence>
<dbReference type="KEGG" id="epa:110242842"/>
<dbReference type="GeneID" id="110242842"/>
<name>A0A913XHV8_EXADI</name>
<accession>A0A913XHV8</accession>
<organism evidence="1 2">
    <name type="scientific">Exaiptasia diaphana</name>
    <name type="common">Tropical sea anemone</name>
    <name type="synonym">Aiptasia pulchella</name>
    <dbReference type="NCBI Taxonomy" id="2652724"/>
    <lineage>
        <taxon>Eukaryota</taxon>
        <taxon>Metazoa</taxon>
        <taxon>Cnidaria</taxon>
        <taxon>Anthozoa</taxon>
        <taxon>Hexacorallia</taxon>
        <taxon>Actiniaria</taxon>
        <taxon>Aiptasiidae</taxon>
        <taxon>Exaiptasia</taxon>
    </lineage>
</organism>